<gene>
    <name evidence="1" type="ORF">GOODEAATRI_027399</name>
</gene>
<comment type="caution">
    <text evidence="1">The sequence shown here is derived from an EMBL/GenBank/DDBJ whole genome shotgun (WGS) entry which is preliminary data.</text>
</comment>
<sequence>MKLVKHMSPFQPFQVAEPTKRRLGMDVAQGSEKMDEDNQHLGSTLTDPDDVRQNFLLSFRLLSFFSLFSKSCTYRFDGVRVVSTRCINCCLDTTRGLPER</sequence>
<dbReference type="Proteomes" id="UP001476798">
    <property type="component" value="Unassembled WGS sequence"/>
</dbReference>
<accession>A0ABV0P875</accession>
<dbReference type="EMBL" id="JAHRIO010063549">
    <property type="protein sequence ID" value="MEQ2179658.1"/>
    <property type="molecule type" value="Genomic_DNA"/>
</dbReference>
<reference evidence="1 2" key="1">
    <citation type="submission" date="2021-06" db="EMBL/GenBank/DDBJ databases">
        <authorList>
            <person name="Palmer J.M."/>
        </authorList>
    </citation>
    <scope>NUCLEOTIDE SEQUENCE [LARGE SCALE GENOMIC DNA]</scope>
    <source>
        <strain evidence="1 2">GA_2019</strain>
        <tissue evidence="1">Muscle</tissue>
    </source>
</reference>
<keyword evidence="2" id="KW-1185">Reference proteome</keyword>
<organism evidence="1 2">
    <name type="scientific">Goodea atripinnis</name>
    <dbReference type="NCBI Taxonomy" id="208336"/>
    <lineage>
        <taxon>Eukaryota</taxon>
        <taxon>Metazoa</taxon>
        <taxon>Chordata</taxon>
        <taxon>Craniata</taxon>
        <taxon>Vertebrata</taxon>
        <taxon>Euteleostomi</taxon>
        <taxon>Actinopterygii</taxon>
        <taxon>Neopterygii</taxon>
        <taxon>Teleostei</taxon>
        <taxon>Neoteleostei</taxon>
        <taxon>Acanthomorphata</taxon>
        <taxon>Ovalentaria</taxon>
        <taxon>Atherinomorphae</taxon>
        <taxon>Cyprinodontiformes</taxon>
        <taxon>Goodeidae</taxon>
        <taxon>Goodea</taxon>
    </lineage>
</organism>
<protein>
    <submittedName>
        <fullName evidence="1">Uncharacterized protein</fullName>
    </submittedName>
</protein>
<evidence type="ECO:0000313" key="2">
    <source>
        <dbReference type="Proteomes" id="UP001476798"/>
    </source>
</evidence>
<evidence type="ECO:0000313" key="1">
    <source>
        <dbReference type="EMBL" id="MEQ2179658.1"/>
    </source>
</evidence>
<name>A0ABV0P875_9TELE</name>
<proteinExistence type="predicted"/>